<reference evidence="1 2" key="1">
    <citation type="journal article" date="2018" name="PLoS Genet.">
        <title>Population sequencing reveals clonal diversity and ancestral inbreeding in the grapevine cultivar Chardonnay.</title>
        <authorList>
            <person name="Roach M.J."/>
            <person name="Johnson D.L."/>
            <person name="Bohlmann J."/>
            <person name="van Vuuren H.J."/>
            <person name="Jones S.J."/>
            <person name="Pretorius I.S."/>
            <person name="Schmidt S.A."/>
            <person name="Borneman A.R."/>
        </authorList>
    </citation>
    <scope>NUCLEOTIDE SEQUENCE [LARGE SCALE GENOMIC DNA]</scope>
    <source>
        <strain evidence="2">cv. Chardonnay</strain>
        <tissue evidence="1">Leaf</tissue>
    </source>
</reference>
<accession>A0A438CL04</accession>
<proteinExistence type="predicted"/>
<protein>
    <submittedName>
        <fullName evidence="1">Uncharacterized protein</fullName>
    </submittedName>
</protein>
<comment type="caution">
    <text evidence="1">The sequence shown here is derived from an EMBL/GenBank/DDBJ whole genome shotgun (WGS) entry which is preliminary data.</text>
</comment>
<name>A0A438CL04_VITVI</name>
<dbReference type="Proteomes" id="UP000288805">
    <property type="component" value="Unassembled WGS sequence"/>
</dbReference>
<gene>
    <name evidence="1" type="ORF">CK203_094667</name>
</gene>
<dbReference type="EMBL" id="QGNW01002184">
    <property type="protein sequence ID" value="RVW23890.1"/>
    <property type="molecule type" value="Genomic_DNA"/>
</dbReference>
<dbReference type="AlphaFoldDB" id="A0A438CL04"/>
<organism evidence="1 2">
    <name type="scientific">Vitis vinifera</name>
    <name type="common">Grape</name>
    <dbReference type="NCBI Taxonomy" id="29760"/>
    <lineage>
        <taxon>Eukaryota</taxon>
        <taxon>Viridiplantae</taxon>
        <taxon>Streptophyta</taxon>
        <taxon>Embryophyta</taxon>
        <taxon>Tracheophyta</taxon>
        <taxon>Spermatophyta</taxon>
        <taxon>Magnoliopsida</taxon>
        <taxon>eudicotyledons</taxon>
        <taxon>Gunneridae</taxon>
        <taxon>Pentapetalae</taxon>
        <taxon>rosids</taxon>
        <taxon>Vitales</taxon>
        <taxon>Vitaceae</taxon>
        <taxon>Viteae</taxon>
        <taxon>Vitis</taxon>
    </lineage>
</organism>
<evidence type="ECO:0000313" key="1">
    <source>
        <dbReference type="EMBL" id="RVW23890.1"/>
    </source>
</evidence>
<sequence length="117" mass="13328">MLDELAATLASIQEFMVGMSKRVSHSIPFHLSDHCETAPPPIATVPPPIVPTTNDTRLVDQKEATRQRSDKFISSFVSCWRAKVVGMVDWPKEQNHIDMVLRNLQPRFDRRLMGIPF</sequence>
<evidence type="ECO:0000313" key="2">
    <source>
        <dbReference type="Proteomes" id="UP000288805"/>
    </source>
</evidence>